<dbReference type="Proteomes" id="UP000025227">
    <property type="component" value="Unplaced"/>
</dbReference>
<dbReference type="OMA" id="LCASAHH"/>
<reference evidence="3" key="1">
    <citation type="submission" date="2020-12" db="UniProtKB">
        <authorList>
            <consortium name="WormBaseParasite"/>
        </authorList>
    </citation>
    <scope>IDENTIFICATION</scope>
    <source>
        <strain evidence="3">MHco3</strain>
    </source>
</reference>
<evidence type="ECO:0000313" key="3">
    <source>
        <dbReference type="WBParaSite" id="HCON_00176860-00001"/>
    </source>
</evidence>
<dbReference type="PANTHER" id="PTHR47331">
    <property type="entry name" value="PHD-TYPE DOMAIN-CONTAINING PROTEIN"/>
    <property type="match status" value="1"/>
</dbReference>
<organism evidence="2 3">
    <name type="scientific">Haemonchus contortus</name>
    <name type="common">Barber pole worm</name>
    <dbReference type="NCBI Taxonomy" id="6289"/>
    <lineage>
        <taxon>Eukaryota</taxon>
        <taxon>Metazoa</taxon>
        <taxon>Ecdysozoa</taxon>
        <taxon>Nematoda</taxon>
        <taxon>Chromadorea</taxon>
        <taxon>Rhabditida</taxon>
        <taxon>Rhabditina</taxon>
        <taxon>Rhabditomorpha</taxon>
        <taxon>Strongyloidea</taxon>
        <taxon>Trichostrongylidae</taxon>
        <taxon>Haemonchus</taxon>
    </lineage>
</organism>
<keyword evidence="2" id="KW-1185">Reference proteome</keyword>
<dbReference type="PANTHER" id="PTHR47331:SF5">
    <property type="entry name" value="RIBONUCLEASE H"/>
    <property type="match status" value="1"/>
</dbReference>
<feature type="compositionally biased region" description="Polar residues" evidence="1">
    <location>
        <begin position="294"/>
        <end position="307"/>
    </location>
</feature>
<protein>
    <submittedName>
        <fullName evidence="3">DUF1758 domain-containing protein</fullName>
    </submittedName>
</protein>
<feature type="compositionally biased region" description="Basic and acidic residues" evidence="1">
    <location>
        <begin position="309"/>
        <end position="318"/>
    </location>
</feature>
<evidence type="ECO:0000313" key="2">
    <source>
        <dbReference type="Proteomes" id="UP000025227"/>
    </source>
</evidence>
<feature type="region of interest" description="Disordered" evidence="1">
    <location>
        <begin position="294"/>
        <end position="324"/>
    </location>
</feature>
<evidence type="ECO:0000256" key="1">
    <source>
        <dbReference type="SAM" id="MobiDB-lite"/>
    </source>
</evidence>
<dbReference type="Gene3D" id="2.40.70.10">
    <property type="entry name" value="Acid Proteases"/>
    <property type="match status" value="1"/>
</dbReference>
<dbReference type="CDD" id="cd00303">
    <property type="entry name" value="retropepsin_like"/>
    <property type="match status" value="1"/>
</dbReference>
<dbReference type="Pfam" id="PF03564">
    <property type="entry name" value="DUF1759"/>
    <property type="match status" value="1"/>
</dbReference>
<name>A0A7I4Z3Q9_HAECO</name>
<dbReference type="AlphaFoldDB" id="A0A7I4Z3Q9"/>
<sequence>MKLESLRAEFHGEAQNANLEKLRQLEEAMGAIDILVGQLEATLAIFLTLRDSSVTGAEPDDNETYSIRAEDGRTKENYSQAITFLHNRYGSREEFIQKLINKLEVSHSQSQALNYQRSLLEQFQVIIQQLRQKGEQVDNQWVMKNILPKFPEDFQRKVLVKKRSVSSNLQPISMQIFFSLMEEVISGEEMIQVHLEKPSKAMPSSMDTHKTTPFHRKRTLPCMYCKGDHKLAVCEKFKTPQERAQYLRERNLCQLCASAHHATAECSRQPCFLCHGPHHTSCCFKTGINLTTSSVKSSGNASHQRFQAQRKEQRDEKKQKKTTTGVNLVTDGAANPLHDEAAEESYEEGAVLSVQPPGKGLMHPKTFLPIGELSVADPNTKSLREIQVLIDTGAEMSFIKTALAQELRLPSSEEKSLCHYTFGSTQVHKKQSSRVQLPVWDSDGQLHILDLLTSDIFTKDFSVPPLTKEDSEALLSQNMQLPSMHLAKVQPSILLGCDQAWQFLRQNSSQVELPSGLHVLRTTMGDILA</sequence>
<proteinExistence type="predicted"/>
<dbReference type="InterPro" id="IPR005312">
    <property type="entry name" value="DUF1759"/>
</dbReference>
<dbReference type="OrthoDB" id="5864015at2759"/>
<dbReference type="InterPro" id="IPR021109">
    <property type="entry name" value="Peptidase_aspartic_dom_sf"/>
</dbReference>
<dbReference type="WBParaSite" id="HCON_00176860-00001">
    <property type="protein sequence ID" value="HCON_00176860-00001"/>
    <property type="gene ID" value="HCON_00176860"/>
</dbReference>
<accession>A0A7I4Z3Q9</accession>